<dbReference type="RefSeq" id="WP_114577568.1">
    <property type="nucleotide sequence ID" value="NZ_JAIVEF010000011.1"/>
</dbReference>
<dbReference type="Gene3D" id="1.10.10.10">
    <property type="entry name" value="Winged helix-like DNA-binding domain superfamily/Winged helix DNA-binding domain"/>
    <property type="match status" value="1"/>
</dbReference>
<evidence type="ECO:0000313" key="2">
    <source>
        <dbReference type="EMBL" id="MFC4987457.1"/>
    </source>
</evidence>
<keyword evidence="3" id="KW-1185">Reference proteome</keyword>
<dbReference type="SUPFAM" id="SSF46785">
    <property type="entry name" value="Winged helix' DNA-binding domain"/>
    <property type="match status" value="1"/>
</dbReference>
<organism evidence="2 3">
    <name type="scientific">Saliphagus infecundisoli</name>
    <dbReference type="NCBI Taxonomy" id="1849069"/>
    <lineage>
        <taxon>Archaea</taxon>
        <taxon>Methanobacteriati</taxon>
        <taxon>Methanobacteriota</taxon>
        <taxon>Stenosarchaea group</taxon>
        <taxon>Halobacteria</taxon>
        <taxon>Halobacteriales</taxon>
        <taxon>Natrialbaceae</taxon>
        <taxon>Saliphagus</taxon>
    </lineage>
</organism>
<evidence type="ECO:0000313" key="3">
    <source>
        <dbReference type="Proteomes" id="UP001595925"/>
    </source>
</evidence>
<proteinExistence type="predicted"/>
<dbReference type="InterPro" id="IPR036390">
    <property type="entry name" value="WH_DNA-bd_sf"/>
</dbReference>
<protein>
    <submittedName>
        <fullName evidence="2">Helix-turn-helix transcriptional regulator</fullName>
    </submittedName>
</protein>
<reference evidence="2 3" key="1">
    <citation type="journal article" date="2019" name="Int. J. Syst. Evol. Microbiol.">
        <title>The Global Catalogue of Microorganisms (GCM) 10K type strain sequencing project: providing services to taxonomists for standard genome sequencing and annotation.</title>
        <authorList>
            <consortium name="The Broad Institute Genomics Platform"/>
            <consortium name="The Broad Institute Genome Sequencing Center for Infectious Disease"/>
            <person name="Wu L."/>
            <person name="Ma J."/>
        </authorList>
    </citation>
    <scope>NUCLEOTIDE SEQUENCE [LARGE SCALE GENOMIC DNA]</scope>
    <source>
        <strain evidence="2 3">CGMCC 1.15824</strain>
    </source>
</reference>
<comment type="caution">
    <text evidence="2">The sequence shown here is derived from an EMBL/GenBank/DDBJ whole genome shotgun (WGS) entry which is preliminary data.</text>
</comment>
<dbReference type="AlphaFoldDB" id="A0ABD5QEJ4"/>
<sequence>MTVHDLTGFQRDLLFVIAGLDEPNGQEIGAELEGSQDREVLHGRLYGNLDALVEEGLIRKGERDGRTNRYTTTEAGEAAIAERYEWQAEYVRPALLARS</sequence>
<accession>A0ABD5QEJ4</accession>
<evidence type="ECO:0000259" key="1">
    <source>
        <dbReference type="Pfam" id="PF03551"/>
    </source>
</evidence>
<name>A0ABD5QEJ4_9EURY</name>
<dbReference type="EMBL" id="JBHSJG010000026">
    <property type="protein sequence ID" value="MFC4987457.1"/>
    <property type="molecule type" value="Genomic_DNA"/>
</dbReference>
<feature type="domain" description="Transcription regulator PadR N-terminal" evidence="1">
    <location>
        <begin position="20"/>
        <end position="82"/>
    </location>
</feature>
<dbReference type="Proteomes" id="UP001595925">
    <property type="component" value="Unassembled WGS sequence"/>
</dbReference>
<gene>
    <name evidence="2" type="ORF">ACFPFO_06720</name>
</gene>
<dbReference type="Pfam" id="PF03551">
    <property type="entry name" value="PadR"/>
    <property type="match status" value="1"/>
</dbReference>
<dbReference type="InterPro" id="IPR036388">
    <property type="entry name" value="WH-like_DNA-bd_sf"/>
</dbReference>
<dbReference type="InterPro" id="IPR005149">
    <property type="entry name" value="Tscrpt_reg_PadR_N"/>
</dbReference>